<protein>
    <recommendedName>
        <fullName evidence="4">Alkaline ceramidase domain protein</fullName>
    </recommendedName>
</protein>
<dbReference type="AlphaFoldDB" id="A0A225DKT2"/>
<gene>
    <name evidence="2" type="ORF">FRUB_09320</name>
</gene>
<dbReference type="PROSITE" id="PS51318">
    <property type="entry name" value="TAT"/>
    <property type="match status" value="1"/>
</dbReference>
<dbReference type="RefSeq" id="WP_088259718.1">
    <property type="nucleotide sequence ID" value="NZ_NIDE01000017.1"/>
</dbReference>
<feature type="signal peptide" evidence="1">
    <location>
        <begin position="1"/>
        <end position="26"/>
    </location>
</feature>
<accession>A0A225DKT2</accession>
<evidence type="ECO:0008006" key="4">
    <source>
        <dbReference type="Google" id="ProtNLM"/>
    </source>
</evidence>
<organism evidence="2 3">
    <name type="scientific">Fimbriiglobus ruber</name>
    <dbReference type="NCBI Taxonomy" id="1908690"/>
    <lineage>
        <taxon>Bacteria</taxon>
        <taxon>Pseudomonadati</taxon>
        <taxon>Planctomycetota</taxon>
        <taxon>Planctomycetia</taxon>
        <taxon>Gemmatales</taxon>
        <taxon>Gemmataceae</taxon>
        <taxon>Fimbriiglobus</taxon>
    </lineage>
</organism>
<sequence>MSPTRRQALAAFGAATAGLLPAQARAATAPTLTLSTFIAEVTVPLGHALMGGGIAPAKEVIDPLFVHGFILQGAGKPVVFVAVDWCEIRNWAYDLFRMRIAAAVGTDLVRVMLCALHQHDAPVVDVEAQQLLEAHKAKGSICDLAFLEKAVERVAAAAKASLAAAKPVTHLGTGQARVEQVASNRRYLDASGAVRYDRLSASRDPKIRAGEEGIIDPLLKTLSFWNGDTPLLGLSAYATHPMSFYGRGGVNADFVGQARKRRQADTPGVFQMYVSGCSGNVTAGKYNDGDPANRPVLADRIYRAMAEAWKATKKVPVTIPEFRSVPLTLEARRSPGFSEKELYNRLRTDPRPFGQCLAALGLSWKHRVDTGKPIDLTALDFGSAVVAVLPAESYVEYQLLAQKQRPDAFVLVAGYGECGPGYIPIERAWAENDGNLADWCWVEKGSEKRMTDAIEKLLKRT</sequence>
<keyword evidence="3" id="KW-1185">Reference proteome</keyword>
<proteinExistence type="predicted"/>
<evidence type="ECO:0000313" key="3">
    <source>
        <dbReference type="Proteomes" id="UP000214646"/>
    </source>
</evidence>
<evidence type="ECO:0000313" key="2">
    <source>
        <dbReference type="EMBL" id="OWK36757.1"/>
    </source>
</evidence>
<dbReference type="OrthoDB" id="233892at2"/>
<dbReference type="InterPro" id="IPR006311">
    <property type="entry name" value="TAT_signal"/>
</dbReference>
<dbReference type="EMBL" id="NIDE01000017">
    <property type="protein sequence ID" value="OWK36757.1"/>
    <property type="molecule type" value="Genomic_DNA"/>
</dbReference>
<keyword evidence="1" id="KW-0732">Signal</keyword>
<reference evidence="3" key="1">
    <citation type="submission" date="2017-06" db="EMBL/GenBank/DDBJ databases">
        <title>Genome analysis of Fimbriiglobus ruber SP5, the first member of the order Planctomycetales with confirmed chitinolytic capability.</title>
        <authorList>
            <person name="Ravin N.V."/>
            <person name="Rakitin A.L."/>
            <person name="Ivanova A.A."/>
            <person name="Beletsky A.V."/>
            <person name="Kulichevskaya I.S."/>
            <person name="Mardanov A.V."/>
            <person name="Dedysh S.N."/>
        </authorList>
    </citation>
    <scope>NUCLEOTIDE SEQUENCE [LARGE SCALE GENOMIC DNA]</scope>
    <source>
        <strain evidence="3">SP5</strain>
    </source>
</reference>
<feature type="chain" id="PRO_5012443286" description="Alkaline ceramidase domain protein" evidence="1">
    <location>
        <begin position="27"/>
        <end position="461"/>
    </location>
</feature>
<dbReference type="Proteomes" id="UP000214646">
    <property type="component" value="Unassembled WGS sequence"/>
</dbReference>
<comment type="caution">
    <text evidence="2">The sequence shown here is derived from an EMBL/GenBank/DDBJ whole genome shotgun (WGS) entry which is preliminary data.</text>
</comment>
<name>A0A225DKT2_9BACT</name>
<evidence type="ECO:0000256" key="1">
    <source>
        <dbReference type="SAM" id="SignalP"/>
    </source>
</evidence>